<reference evidence="2" key="1">
    <citation type="submission" date="2017-06" db="EMBL/GenBank/DDBJ databases">
        <authorList>
            <person name="Furmanczyk E.M."/>
        </authorList>
    </citation>
    <scope>NUCLEOTIDE SEQUENCE [LARGE SCALE GENOMIC DNA]</scope>
    <source>
        <strain evidence="2">AP3_16</strain>
    </source>
</reference>
<sequence length="282" mass="31968">MTEREGVLRKAPLIYALSVLRFSPVLMMPKLVPAIHHAIRSSLPEFFQMIKGVPGAPQASEPNSWAFLDKELQNACVLSQDYLILQSMDYLHFDRHADLFSRCVDAVLRETGGLDVAGIGMRYVDRVEPLEGESLRDYLPEALLPLQNEAISKLKGTEPKIPLGVSTTTYHFDPEFLHIRCWRQPGMWVPDDLNEPAFVFEIARQTRQQASGQRFEALPSAVQPLSANGALLDTDAYWPLPITERLSHDEISLRLKHLHTIANTAFRDVATEHAFQIWNEQK</sequence>
<dbReference type="NCBIfam" id="TIGR04255">
    <property type="entry name" value="sporadTIGR04255"/>
    <property type="match status" value="1"/>
</dbReference>
<dbReference type="AlphaFoldDB" id="A0A2S6FCN5"/>
<dbReference type="Proteomes" id="UP000238541">
    <property type="component" value="Unassembled WGS sequence"/>
</dbReference>
<keyword evidence="2" id="KW-1185">Reference proteome</keyword>
<dbReference type="EMBL" id="NIRS01000011">
    <property type="protein sequence ID" value="PPK35161.1"/>
    <property type="molecule type" value="Genomic_DNA"/>
</dbReference>
<protein>
    <submittedName>
        <fullName evidence="1">TIGR04255 family protein</fullName>
    </submittedName>
</protein>
<gene>
    <name evidence="1" type="ORF">CD175_30160</name>
</gene>
<dbReference type="InterPro" id="IPR026349">
    <property type="entry name" value="CHP04255"/>
</dbReference>
<proteinExistence type="predicted"/>
<comment type="caution">
    <text evidence="1">The sequence shown here is derived from an EMBL/GenBank/DDBJ whole genome shotgun (WGS) entry which is preliminary data.</text>
</comment>
<organism evidence="1 2">
    <name type="scientific">Pseudomonas laurylsulfatiphila</name>
    <dbReference type="NCBI Taxonomy" id="2011015"/>
    <lineage>
        <taxon>Bacteria</taxon>
        <taxon>Pseudomonadati</taxon>
        <taxon>Pseudomonadota</taxon>
        <taxon>Gammaproteobacteria</taxon>
        <taxon>Pseudomonadales</taxon>
        <taxon>Pseudomonadaceae</taxon>
        <taxon>Pseudomonas</taxon>
    </lineage>
</organism>
<name>A0A2S6FCN5_9PSED</name>
<evidence type="ECO:0000313" key="1">
    <source>
        <dbReference type="EMBL" id="PPK35161.1"/>
    </source>
</evidence>
<evidence type="ECO:0000313" key="2">
    <source>
        <dbReference type="Proteomes" id="UP000238541"/>
    </source>
</evidence>
<accession>A0A2S6FCN5</accession>
<dbReference type="RefSeq" id="WP_104451612.1">
    <property type="nucleotide sequence ID" value="NZ_NIRS01000011.1"/>
</dbReference>